<reference evidence="3 4" key="1">
    <citation type="journal article" date="2021" name="Nat. Plants">
        <title>The Taxus genome provides insights into paclitaxel biosynthesis.</title>
        <authorList>
            <person name="Xiong X."/>
            <person name="Gou J."/>
            <person name="Liao Q."/>
            <person name="Li Y."/>
            <person name="Zhou Q."/>
            <person name="Bi G."/>
            <person name="Li C."/>
            <person name="Du R."/>
            <person name="Wang X."/>
            <person name="Sun T."/>
            <person name="Guo L."/>
            <person name="Liang H."/>
            <person name="Lu P."/>
            <person name="Wu Y."/>
            <person name="Zhang Z."/>
            <person name="Ro D.K."/>
            <person name="Shang Y."/>
            <person name="Huang S."/>
            <person name="Yan J."/>
        </authorList>
    </citation>
    <scope>NUCLEOTIDE SEQUENCE [LARGE SCALE GENOMIC DNA]</scope>
    <source>
        <strain evidence="3">Ta-2019</strain>
    </source>
</reference>
<evidence type="ECO:0000259" key="2">
    <source>
        <dbReference type="PROSITE" id="PS50249"/>
    </source>
</evidence>
<organism evidence="3 4">
    <name type="scientific">Taxus chinensis</name>
    <name type="common">Chinese yew</name>
    <name type="synonym">Taxus wallichiana var. chinensis</name>
    <dbReference type="NCBI Taxonomy" id="29808"/>
    <lineage>
        <taxon>Eukaryota</taxon>
        <taxon>Viridiplantae</taxon>
        <taxon>Streptophyta</taxon>
        <taxon>Embryophyta</taxon>
        <taxon>Tracheophyta</taxon>
        <taxon>Spermatophyta</taxon>
        <taxon>Pinopsida</taxon>
        <taxon>Pinidae</taxon>
        <taxon>Conifers II</taxon>
        <taxon>Cupressales</taxon>
        <taxon>Taxaceae</taxon>
        <taxon>Taxus</taxon>
    </lineage>
</organism>
<dbReference type="Pfam" id="PF01398">
    <property type="entry name" value="JAB"/>
    <property type="match status" value="1"/>
</dbReference>
<dbReference type="SUPFAM" id="SSF102712">
    <property type="entry name" value="JAB1/MPN domain"/>
    <property type="match status" value="1"/>
</dbReference>
<gene>
    <name evidence="3" type="ORF">KI387_029458</name>
</gene>
<dbReference type="AlphaFoldDB" id="A0AA38FE68"/>
<keyword evidence="4" id="KW-1185">Reference proteome</keyword>
<dbReference type="PANTHER" id="PTHR10410">
    <property type="entry name" value="EUKARYOTIC TRANSLATION INITIATION FACTOR 3 -RELATED"/>
    <property type="match status" value="1"/>
</dbReference>
<protein>
    <recommendedName>
        <fullName evidence="2">MPN domain-containing protein</fullName>
    </recommendedName>
</protein>
<dbReference type="GO" id="GO:0008237">
    <property type="term" value="F:metallopeptidase activity"/>
    <property type="evidence" value="ECO:0007669"/>
    <property type="project" value="InterPro"/>
</dbReference>
<dbReference type="InterPro" id="IPR037518">
    <property type="entry name" value="MPN"/>
</dbReference>
<dbReference type="OMA" id="DINHSAR"/>
<evidence type="ECO:0000313" key="3">
    <source>
        <dbReference type="EMBL" id="KAH9297776.1"/>
    </source>
</evidence>
<feature type="non-terminal residue" evidence="3">
    <location>
        <position position="1"/>
    </location>
</feature>
<feature type="region of interest" description="Disordered" evidence="1">
    <location>
        <begin position="197"/>
        <end position="227"/>
    </location>
</feature>
<evidence type="ECO:0000256" key="1">
    <source>
        <dbReference type="SAM" id="MobiDB-lite"/>
    </source>
</evidence>
<dbReference type="SMART" id="SM00232">
    <property type="entry name" value="JAB_MPN"/>
    <property type="match status" value="1"/>
</dbReference>
<comment type="caution">
    <text evidence="3">The sequence shown here is derived from an EMBL/GenBank/DDBJ whole genome shotgun (WGS) entry which is preliminary data.</text>
</comment>
<proteinExistence type="predicted"/>
<dbReference type="Proteomes" id="UP000824469">
    <property type="component" value="Unassembled WGS sequence"/>
</dbReference>
<accession>A0AA38FE68</accession>
<dbReference type="Gene3D" id="3.40.140.10">
    <property type="entry name" value="Cytidine Deaminase, domain 2"/>
    <property type="match status" value="1"/>
</dbReference>
<evidence type="ECO:0000313" key="4">
    <source>
        <dbReference type="Proteomes" id="UP000824469"/>
    </source>
</evidence>
<dbReference type="InterPro" id="IPR050242">
    <property type="entry name" value="JAMM_MPN+_peptidase_M67A"/>
</dbReference>
<feature type="domain" description="MPN" evidence="2">
    <location>
        <begin position="1"/>
        <end position="121"/>
    </location>
</feature>
<dbReference type="PROSITE" id="PS50249">
    <property type="entry name" value="MPN"/>
    <property type="match status" value="1"/>
</dbReference>
<dbReference type="InterPro" id="IPR000555">
    <property type="entry name" value="JAMM/MPN+_dom"/>
</dbReference>
<feature type="compositionally biased region" description="Basic and acidic residues" evidence="1">
    <location>
        <begin position="197"/>
        <end position="207"/>
    </location>
</feature>
<name>A0AA38FE68_TAXCH</name>
<sequence length="342" mass="37484">YLSNGSATALVWGAAPQTRSDRRKDRVETNPEQLAAASAQAEISIFEHKMSTAMGRTTRVIGWYHSHPHITVLPSHVDVRTQGMYQLLDPGFIGVIFSCFSEDAQKVGRIQVIAFQALDGKQRRLTKIPVQVAPLQVVAGLESESGRTKSGSPIPKSTTIRSEIIDLDPVNPKASAGAAKIMDKGQTALDKFFDHADAESSGRRDTTAQESAVPYHGGSGRRRNSDLDSMDLTSRMQEAVHRSHLDISGAEYVRKEVPLQVVPGHSIAKIDFSLSSFVDLQRILFTEEKGAYNQAMSQSISHPSFITVPIINVQADGVLDPRSQNLQQVLHQILEAPVQWVV</sequence>
<dbReference type="EMBL" id="JAHRHJ020000010">
    <property type="protein sequence ID" value="KAH9297776.1"/>
    <property type="molecule type" value="Genomic_DNA"/>
</dbReference>